<protein>
    <submittedName>
        <fullName evidence="2">Uncharacterized protein</fullName>
    </submittedName>
</protein>
<feature type="coiled-coil region" evidence="1">
    <location>
        <begin position="113"/>
        <end position="140"/>
    </location>
</feature>
<feature type="non-terminal residue" evidence="2">
    <location>
        <position position="1"/>
    </location>
</feature>
<name>A0A699Q8R1_TANCI</name>
<gene>
    <name evidence="2" type="ORF">Tci_838019</name>
</gene>
<keyword evidence="1" id="KW-0175">Coiled coil</keyword>
<sequence>ATEPQRRSVPVETATSNALVSQCDGVGSYDWSFQAEEEPTNYALMAFSSSRSDESLPPSPIYDRYQLGNGYHVVPLPYTGTFMPPKPDLVFNNAPNVVETDHPDFNVNLSPTKPDQALEITKLKRRVKKLEKRNKVKLLKLRRSKKVGSAQRIDTFDDTMMDDV</sequence>
<dbReference type="EMBL" id="BKCJ011009350">
    <property type="protein sequence ID" value="GFC66049.1"/>
    <property type="molecule type" value="Genomic_DNA"/>
</dbReference>
<evidence type="ECO:0000256" key="1">
    <source>
        <dbReference type="SAM" id="Coils"/>
    </source>
</evidence>
<reference evidence="2" key="1">
    <citation type="journal article" date="2019" name="Sci. Rep.">
        <title>Draft genome of Tanacetum cinerariifolium, the natural source of mosquito coil.</title>
        <authorList>
            <person name="Yamashiro T."/>
            <person name="Shiraishi A."/>
            <person name="Satake H."/>
            <person name="Nakayama K."/>
        </authorList>
    </citation>
    <scope>NUCLEOTIDE SEQUENCE</scope>
</reference>
<comment type="caution">
    <text evidence="2">The sequence shown here is derived from an EMBL/GenBank/DDBJ whole genome shotgun (WGS) entry which is preliminary data.</text>
</comment>
<organism evidence="2">
    <name type="scientific">Tanacetum cinerariifolium</name>
    <name type="common">Dalmatian daisy</name>
    <name type="synonym">Chrysanthemum cinerariifolium</name>
    <dbReference type="NCBI Taxonomy" id="118510"/>
    <lineage>
        <taxon>Eukaryota</taxon>
        <taxon>Viridiplantae</taxon>
        <taxon>Streptophyta</taxon>
        <taxon>Embryophyta</taxon>
        <taxon>Tracheophyta</taxon>
        <taxon>Spermatophyta</taxon>
        <taxon>Magnoliopsida</taxon>
        <taxon>eudicotyledons</taxon>
        <taxon>Gunneridae</taxon>
        <taxon>Pentapetalae</taxon>
        <taxon>asterids</taxon>
        <taxon>campanulids</taxon>
        <taxon>Asterales</taxon>
        <taxon>Asteraceae</taxon>
        <taxon>Asteroideae</taxon>
        <taxon>Anthemideae</taxon>
        <taxon>Anthemidinae</taxon>
        <taxon>Tanacetum</taxon>
    </lineage>
</organism>
<feature type="non-terminal residue" evidence="2">
    <location>
        <position position="164"/>
    </location>
</feature>
<dbReference type="AlphaFoldDB" id="A0A699Q8R1"/>
<proteinExistence type="predicted"/>
<accession>A0A699Q8R1</accession>
<evidence type="ECO:0000313" key="2">
    <source>
        <dbReference type="EMBL" id="GFC66049.1"/>
    </source>
</evidence>